<accession>A0A0A9FT21</accession>
<dbReference type="AlphaFoldDB" id="A0A0A9FT21"/>
<reference evidence="1" key="1">
    <citation type="submission" date="2014-09" db="EMBL/GenBank/DDBJ databases">
        <authorList>
            <person name="Magalhaes I.L.F."/>
            <person name="Oliveira U."/>
            <person name="Santos F.R."/>
            <person name="Vidigal T.H.D.A."/>
            <person name="Brescovit A.D."/>
            <person name="Santos A.J."/>
        </authorList>
    </citation>
    <scope>NUCLEOTIDE SEQUENCE</scope>
    <source>
        <tissue evidence="1">Shoot tissue taken approximately 20 cm above the soil surface</tissue>
    </source>
</reference>
<reference evidence="1" key="2">
    <citation type="journal article" date="2015" name="Data Brief">
        <title>Shoot transcriptome of the giant reed, Arundo donax.</title>
        <authorList>
            <person name="Barrero R.A."/>
            <person name="Guerrero F.D."/>
            <person name="Moolhuijzen P."/>
            <person name="Goolsby J.A."/>
            <person name="Tidwell J."/>
            <person name="Bellgard S.E."/>
            <person name="Bellgard M.I."/>
        </authorList>
    </citation>
    <scope>NUCLEOTIDE SEQUENCE</scope>
    <source>
        <tissue evidence="1">Shoot tissue taken approximately 20 cm above the soil surface</tissue>
    </source>
</reference>
<protein>
    <submittedName>
        <fullName evidence="1">SUS3</fullName>
    </submittedName>
</protein>
<dbReference type="EMBL" id="GBRH01183512">
    <property type="protein sequence ID" value="JAE14384.1"/>
    <property type="molecule type" value="Transcribed_RNA"/>
</dbReference>
<sequence length="49" mass="5757">MEVCFQAYLHWSLIFADAHISKSKQQFQRTFCEQTGLRTVRTSSQNFSV</sequence>
<proteinExistence type="predicted"/>
<organism evidence="1">
    <name type="scientific">Arundo donax</name>
    <name type="common">Giant reed</name>
    <name type="synonym">Donax arundinaceus</name>
    <dbReference type="NCBI Taxonomy" id="35708"/>
    <lineage>
        <taxon>Eukaryota</taxon>
        <taxon>Viridiplantae</taxon>
        <taxon>Streptophyta</taxon>
        <taxon>Embryophyta</taxon>
        <taxon>Tracheophyta</taxon>
        <taxon>Spermatophyta</taxon>
        <taxon>Magnoliopsida</taxon>
        <taxon>Liliopsida</taxon>
        <taxon>Poales</taxon>
        <taxon>Poaceae</taxon>
        <taxon>PACMAD clade</taxon>
        <taxon>Arundinoideae</taxon>
        <taxon>Arundineae</taxon>
        <taxon>Arundo</taxon>
    </lineage>
</organism>
<evidence type="ECO:0000313" key="1">
    <source>
        <dbReference type="EMBL" id="JAE14384.1"/>
    </source>
</evidence>
<name>A0A0A9FT21_ARUDO</name>